<dbReference type="InParanoid" id="J4GWV9"/>
<dbReference type="HOGENOM" id="CLU_2171092_0_0_1"/>
<accession>J4GWV9</accession>
<proteinExistence type="predicted"/>
<evidence type="ECO:0000313" key="2">
    <source>
        <dbReference type="Proteomes" id="UP000006352"/>
    </source>
</evidence>
<reference evidence="1 2" key="1">
    <citation type="journal article" date="2012" name="Appl. Environ. Microbiol.">
        <title>Short-read sequencing for genomic analysis of the brown rot fungus Fibroporia radiculosa.</title>
        <authorList>
            <person name="Tang J.D."/>
            <person name="Perkins A.D."/>
            <person name="Sonstegard T.S."/>
            <person name="Schroeder S.G."/>
            <person name="Burgess S.C."/>
            <person name="Diehl S.V."/>
        </authorList>
    </citation>
    <scope>NUCLEOTIDE SEQUENCE [LARGE SCALE GENOMIC DNA]</scope>
    <source>
        <strain evidence="1 2">TFFH 294</strain>
    </source>
</reference>
<dbReference type="Proteomes" id="UP000006352">
    <property type="component" value="Unassembled WGS sequence"/>
</dbReference>
<organism evidence="1 2">
    <name type="scientific">Fibroporia radiculosa</name>
    <dbReference type="NCBI Taxonomy" id="599839"/>
    <lineage>
        <taxon>Eukaryota</taxon>
        <taxon>Fungi</taxon>
        <taxon>Dikarya</taxon>
        <taxon>Basidiomycota</taxon>
        <taxon>Agaricomycotina</taxon>
        <taxon>Agaricomycetes</taxon>
        <taxon>Polyporales</taxon>
        <taxon>Fibroporiaceae</taxon>
        <taxon>Fibroporia</taxon>
    </lineage>
</organism>
<dbReference type="EMBL" id="HE797257">
    <property type="protein sequence ID" value="CCM06235.1"/>
    <property type="molecule type" value="Genomic_DNA"/>
</dbReference>
<dbReference type="AlphaFoldDB" id="J4GWV9"/>
<protein>
    <submittedName>
        <fullName evidence="1">Uncharacterized protein</fullName>
    </submittedName>
</protein>
<dbReference type="RefSeq" id="XP_012185518.1">
    <property type="nucleotide sequence ID" value="XM_012330128.1"/>
</dbReference>
<sequence length="110" mass="12074">MVWAARKPEEPARCLRTRGGEGRGEFRSALSPVRFLPLPRRVNSRHSVSSTYAVEAGRTELALHHREAEGGMRSEDGRARARASWAHAAEMVALVDESCEGKHVDGPGAR</sequence>
<dbReference type="GeneID" id="24101135"/>
<name>J4GWV9_9APHY</name>
<evidence type="ECO:0000313" key="1">
    <source>
        <dbReference type="EMBL" id="CCM06235.1"/>
    </source>
</evidence>
<keyword evidence="2" id="KW-1185">Reference proteome</keyword>
<gene>
    <name evidence="1" type="ORF">FIBRA_08481</name>
</gene>